<protein>
    <submittedName>
        <fullName evidence="3">Polyisoprenoid-binding protein YceI</fullName>
    </submittedName>
</protein>
<dbReference type="InterPro" id="IPR007372">
    <property type="entry name" value="Lipid/polyisoprenoid-bd_YceI"/>
</dbReference>
<evidence type="ECO:0000313" key="4">
    <source>
        <dbReference type="Proteomes" id="UP000199534"/>
    </source>
</evidence>
<dbReference type="Gene3D" id="2.40.128.110">
    <property type="entry name" value="Lipid/polyisoprenoid-binding, YceI-like"/>
    <property type="match status" value="1"/>
</dbReference>
<dbReference type="InterPro" id="IPR036761">
    <property type="entry name" value="TTHA0802/YceI-like_sf"/>
</dbReference>
<keyword evidence="4" id="KW-1185">Reference proteome</keyword>
<dbReference type="PANTHER" id="PTHR34406">
    <property type="entry name" value="PROTEIN YCEI"/>
    <property type="match status" value="1"/>
</dbReference>
<name>A0A1I6HLG5_9FLAO</name>
<dbReference type="SMART" id="SM00867">
    <property type="entry name" value="YceI"/>
    <property type="match status" value="1"/>
</dbReference>
<dbReference type="Pfam" id="PF04264">
    <property type="entry name" value="YceI"/>
    <property type="match status" value="1"/>
</dbReference>
<dbReference type="EMBL" id="FOYQ01000002">
    <property type="protein sequence ID" value="SFR55285.1"/>
    <property type="molecule type" value="Genomic_DNA"/>
</dbReference>
<dbReference type="OrthoDB" id="9811006at2"/>
<sequence length="190" mass="21260">MKSRLALALLFCSISSMAQTKKLKVEPNHSTVGFSISIAGFTKVTGKFTDYEIALDWNEKHIDSSSISATIQVASINTGIPDRDAHLRTADFFDADTYPTIEFQSDSIKQIDYSNFEAQGELTMHGVTKGFILPFKIVKVEESTVGISSRTTLNRMDYGVGKDFVHTSMPDFLSNTIAIEIDFWTRKRKE</sequence>
<reference evidence="3 4" key="1">
    <citation type="submission" date="2016-10" db="EMBL/GenBank/DDBJ databases">
        <authorList>
            <person name="de Groot N.N."/>
        </authorList>
    </citation>
    <scope>NUCLEOTIDE SEQUENCE [LARGE SCALE GENOMIC DNA]</scope>
    <source>
        <strain evidence="3 4">DSM 21019</strain>
    </source>
</reference>
<proteinExistence type="predicted"/>
<dbReference type="STRING" id="400055.SAMN04490243_2873"/>
<gene>
    <name evidence="3" type="ORF">SAMN04490243_2873</name>
</gene>
<evidence type="ECO:0000313" key="3">
    <source>
        <dbReference type="EMBL" id="SFR55285.1"/>
    </source>
</evidence>
<evidence type="ECO:0000256" key="1">
    <source>
        <dbReference type="SAM" id="SignalP"/>
    </source>
</evidence>
<dbReference type="Proteomes" id="UP000199534">
    <property type="component" value="Unassembled WGS sequence"/>
</dbReference>
<organism evidence="3 4">
    <name type="scientific">Robiginitalea myxolifaciens</name>
    <dbReference type="NCBI Taxonomy" id="400055"/>
    <lineage>
        <taxon>Bacteria</taxon>
        <taxon>Pseudomonadati</taxon>
        <taxon>Bacteroidota</taxon>
        <taxon>Flavobacteriia</taxon>
        <taxon>Flavobacteriales</taxon>
        <taxon>Flavobacteriaceae</taxon>
        <taxon>Robiginitalea</taxon>
    </lineage>
</organism>
<dbReference type="SUPFAM" id="SSF101874">
    <property type="entry name" value="YceI-like"/>
    <property type="match status" value="1"/>
</dbReference>
<accession>A0A1I6HLG5</accession>
<dbReference type="AlphaFoldDB" id="A0A1I6HLG5"/>
<evidence type="ECO:0000259" key="2">
    <source>
        <dbReference type="SMART" id="SM00867"/>
    </source>
</evidence>
<feature type="domain" description="Lipid/polyisoprenoid-binding YceI-like" evidence="2">
    <location>
        <begin position="22"/>
        <end position="186"/>
    </location>
</feature>
<feature type="chain" id="PRO_5011796877" evidence="1">
    <location>
        <begin position="19"/>
        <end position="190"/>
    </location>
</feature>
<feature type="signal peptide" evidence="1">
    <location>
        <begin position="1"/>
        <end position="18"/>
    </location>
</feature>
<dbReference type="PANTHER" id="PTHR34406:SF1">
    <property type="entry name" value="PROTEIN YCEI"/>
    <property type="match status" value="1"/>
</dbReference>
<keyword evidence="1" id="KW-0732">Signal</keyword>